<dbReference type="SUPFAM" id="SSF111369">
    <property type="entry name" value="HlyD-like secretion proteins"/>
    <property type="match status" value="1"/>
</dbReference>
<name>A0A1I5QGK7_9BACT</name>
<dbReference type="InterPro" id="IPR006143">
    <property type="entry name" value="RND_pump_MFP"/>
</dbReference>
<proteinExistence type="inferred from homology"/>
<dbReference type="Gene3D" id="2.40.30.170">
    <property type="match status" value="1"/>
</dbReference>
<evidence type="ECO:0000256" key="1">
    <source>
        <dbReference type="ARBA" id="ARBA00009477"/>
    </source>
</evidence>
<protein>
    <submittedName>
        <fullName evidence="5">RND family efflux transporter, MFP subunit</fullName>
    </submittedName>
</protein>
<evidence type="ECO:0000313" key="6">
    <source>
        <dbReference type="Proteomes" id="UP000199306"/>
    </source>
</evidence>
<dbReference type="FunFam" id="2.40.30.170:FF:000010">
    <property type="entry name" value="Efflux RND transporter periplasmic adaptor subunit"/>
    <property type="match status" value="1"/>
</dbReference>
<dbReference type="Pfam" id="PF25989">
    <property type="entry name" value="YknX_C"/>
    <property type="match status" value="1"/>
</dbReference>
<dbReference type="Proteomes" id="UP000199306">
    <property type="component" value="Unassembled WGS sequence"/>
</dbReference>
<dbReference type="Pfam" id="PF25954">
    <property type="entry name" value="Beta-barrel_RND_2"/>
    <property type="match status" value="1"/>
</dbReference>
<evidence type="ECO:0000313" key="5">
    <source>
        <dbReference type="EMBL" id="SFP45444.1"/>
    </source>
</evidence>
<dbReference type="OrthoDB" id="9806939at2"/>
<feature type="domain" description="Multidrug resistance protein MdtA-like barrel-sandwich hybrid" evidence="2">
    <location>
        <begin position="60"/>
        <end position="185"/>
    </location>
</feature>
<dbReference type="GO" id="GO:1990281">
    <property type="term" value="C:efflux pump complex"/>
    <property type="evidence" value="ECO:0007669"/>
    <property type="project" value="TreeGrafter"/>
</dbReference>
<evidence type="ECO:0000259" key="4">
    <source>
        <dbReference type="Pfam" id="PF25989"/>
    </source>
</evidence>
<feature type="domain" description="YknX-like C-terminal permuted SH3-like" evidence="4">
    <location>
        <begin position="271"/>
        <end position="340"/>
    </location>
</feature>
<keyword evidence="6" id="KW-1185">Reference proteome</keyword>
<dbReference type="PROSITE" id="PS51257">
    <property type="entry name" value="PROKAR_LIPOPROTEIN"/>
    <property type="match status" value="1"/>
</dbReference>
<evidence type="ECO:0000259" key="3">
    <source>
        <dbReference type="Pfam" id="PF25954"/>
    </source>
</evidence>
<sequence>MKNKFLHSFILIALSLSACNKAEKKTEVTDNSISVNIRQVRKISVNHDISVSGNIEGSKTVRLGFMVAGKVNFISANEGQTVSQGKLLASLDPENYKIAKEMADASLNQVQDDYNRINTMHERGSVTESDYAKITNGLAQAKAQNKLQAKNITDTRLYTPISGVLLKKMTEVGEIIGVGMPLFVVSDISTVKVNAAIPESELRYIKIGQNANVYVSALDNTFSGKIIEVGSTADATSRTFTVKIELKNPKLLIRPGMIAEVKITSGTKSEVLALPGEAVLHDVDNLTYVFVADESGKKAFKRKIVTGRLLDNQIEITSGITENDKVIVGGQQKLNDGSPILINN</sequence>
<dbReference type="EMBL" id="FOXH01000003">
    <property type="protein sequence ID" value="SFP45444.1"/>
    <property type="molecule type" value="Genomic_DNA"/>
</dbReference>
<organism evidence="5 6">
    <name type="scientific">Pseudarcicella hirudinis</name>
    <dbReference type="NCBI Taxonomy" id="1079859"/>
    <lineage>
        <taxon>Bacteria</taxon>
        <taxon>Pseudomonadati</taxon>
        <taxon>Bacteroidota</taxon>
        <taxon>Cytophagia</taxon>
        <taxon>Cytophagales</taxon>
        <taxon>Flectobacillaceae</taxon>
        <taxon>Pseudarcicella</taxon>
    </lineage>
</organism>
<dbReference type="RefSeq" id="WP_092014198.1">
    <property type="nucleotide sequence ID" value="NZ_FOXH01000003.1"/>
</dbReference>
<dbReference type="GO" id="GO:0015562">
    <property type="term" value="F:efflux transmembrane transporter activity"/>
    <property type="evidence" value="ECO:0007669"/>
    <property type="project" value="TreeGrafter"/>
</dbReference>
<dbReference type="Gene3D" id="2.40.50.100">
    <property type="match status" value="1"/>
</dbReference>
<reference evidence="5 6" key="1">
    <citation type="submission" date="2016-10" db="EMBL/GenBank/DDBJ databases">
        <authorList>
            <person name="de Groot N.N."/>
        </authorList>
    </citation>
    <scope>NUCLEOTIDE SEQUENCE [LARGE SCALE GENOMIC DNA]</scope>
    <source>
        <strain evidence="6">E92,LMG 26720,CCM 7988</strain>
    </source>
</reference>
<dbReference type="InterPro" id="IPR058637">
    <property type="entry name" value="YknX-like_C"/>
</dbReference>
<dbReference type="PANTHER" id="PTHR30469">
    <property type="entry name" value="MULTIDRUG RESISTANCE PROTEIN MDTA"/>
    <property type="match status" value="1"/>
</dbReference>
<comment type="similarity">
    <text evidence="1">Belongs to the membrane fusion protein (MFP) (TC 8.A.1) family.</text>
</comment>
<dbReference type="InterPro" id="IPR058792">
    <property type="entry name" value="Beta-barrel_RND_2"/>
</dbReference>
<dbReference type="Pfam" id="PF25917">
    <property type="entry name" value="BSH_RND"/>
    <property type="match status" value="1"/>
</dbReference>
<gene>
    <name evidence="5" type="ORF">SAMN04515674_103191</name>
</gene>
<accession>A0A1I5QGK7</accession>
<dbReference type="STRING" id="1079859.SAMN04515674_103191"/>
<feature type="domain" description="CusB-like beta-barrel" evidence="3">
    <location>
        <begin position="191"/>
        <end position="265"/>
    </location>
</feature>
<dbReference type="InterPro" id="IPR058625">
    <property type="entry name" value="MdtA-like_BSH"/>
</dbReference>
<dbReference type="Gene3D" id="2.40.420.20">
    <property type="match status" value="1"/>
</dbReference>
<evidence type="ECO:0000259" key="2">
    <source>
        <dbReference type="Pfam" id="PF25917"/>
    </source>
</evidence>
<dbReference type="NCBIfam" id="TIGR01730">
    <property type="entry name" value="RND_mfp"/>
    <property type="match status" value="1"/>
</dbReference>
<dbReference type="AlphaFoldDB" id="A0A1I5QGK7"/>